<dbReference type="SUPFAM" id="SSF46785">
    <property type="entry name" value="Winged helix' DNA-binding domain"/>
    <property type="match status" value="1"/>
</dbReference>
<proteinExistence type="predicted"/>
<keyword evidence="2" id="KW-1185">Reference proteome</keyword>
<dbReference type="PANTHER" id="PTHR33221">
    <property type="entry name" value="WINGED HELIX-TURN-HELIX TRANSCRIPTIONAL REGULATOR, RRF2 FAMILY"/>
    <property type="match status" value="1"/>
</dbReference>
<dbReference type="Pfam" id="PF02082">
    <property type="entry name" value="Rrf2"/>
    <property type="match status" value="1"/>
</dbReference>
<dbReference type="NCBIfam" id="TIGR00738">
    <property type="entry name" value="rrf2_super"/>
    <property type="match status" value="1"/>
</dbReference>
<gene>
    <name evidence="1" type="ORF">SAMN02745131_02975</name>
</gene>
<sequence>MIFSKSFGYAVRGLLYIAWKQDEKSYVQAGEIAASLAAPKHFMGKILKNLAKHGVIHSVKGPTGGFTTNSHSLNISLLEIMEITEGLLSFHNCALRLKQCNASNPCPFHTRFEHVKSNLKSVLSETTIRDLLKESKVDFVDSISTSISVLD</sequence>
<dbReference type="PANTHER" id="PTHR33221:SF14">
    <property type="entry name" value="HTH-TYPE TRANSCRIPTIONAL REGULATOR AQ_268-RELATED"/>
    <property type="match status" value="1"/>
</dbReference>
<dbReference type="InterPro" id="IPR036388">
    <property type="entry name" value="WH-like_DNA-bd_sf"/>
</dbReference>
<dbReference type="GO" id="GO:0005829">
    <property type="term" value="C:cytosol"/>
    <property type="evidence" value="ECO:0007669"/>
    <property type="project" value="TreeGrafter"/>
</dbReference>
<protein>
    <submittedName>
        <fullName evidence="1">Transcriptional regulator, BadM/Rrf2 family</fullName>
    </submittedName>
</protein>
<dbReference type="Proteomes" id="UP000184048">
    <property type="component" value="Unassembled WGS sequence"/>
</dbReference>
<dbReference type="AlphaFoldDB" id="A0A1M5CPW9"/>
<evidence type="ECO:0000313" key="2">
    <source>
        <dbReference type="Proteomes" id="UP000184048"/>
    </source>
</evidence>
<organism evidence="1 2">
    <name type="scientific">Flavisolibacter ginsengisoli DSM 18119</name>
    <dbReference type="NCBI Taxonomy" id="1121884"/>
    <lineage>
        <taxon>Bacteria</taxon>
        <taxon>Pseudomonadati</taxon>
        <taxon>Bacteroidota</taxon>
        <taxon>Chitinophagia</taxon>
        <taxon>Chitinophagales</taxon>
        <taxon>Chitinophagaceae</taxon>
        <taxon>Flavisolibacter</taxon>
    </lineage>
</organism>
<dbReference type="OrthoDB" id="9808360at2"/>
<dbReference type="InterPro" id="IPR036390">
    <property type="entry name" value="WH_DNA-bd_sf"/>
</dbReference>
<accession>A0A1M5CPW9</accession>
<dbReference type="EMBL" id="FQUU01000013">
    <property type="protein sequence ID" value="SHF56784.1"/>
    <property type="molecule type" value="Genomic_DNA"/>
</dbReference>
<dbReference type="GO" id="GO:0003700">
    <property type="term" value="F:DNA-binding transcription factor activity"/>
    <property type="evidence" value="ECO:0007669"/>
    <property type="project" value="TreeGrafter"/>
</dbReference>
<reference evidence="1 2" key="1">
    <citation type="submission" date="2016-11" db="EMBL/GenBank/DDBJ databases">
        <authorList>
            <person name="Jaros S."/>
            <person name="Januszkiewicz K."/>
            <person name="Wedrychowicz H."/>
        </authorList>
    </citation>
    <scope>NUCLEOTIDE SEQUENCE [LARGE SCALE GENOMIC DNA]</scope>
    <source>
        <strain evidence="1 2">DSM 18119</strain>
    </source>
</reference>
<evidence type="ECO:0000313" key="1">
    <source>
        <dbReference type="EMBL" id="SHF56784.1"/>
    </source>
</evidence>
<name>A0A1M5CPW9_9BACT</name>
<dbReference type="PROSITE" id="PS51197">
    <property type="entry name" value="HTH_RRF2_2"/>
    <property type="match status" value="1"/>
</dbReference>
<dbReference type="RefSeq" id="WP_084080098.1">
    <property type="nucleotide sequence ID" value="NZ_FQUU01000013.1"/>
</dbReference>
<dbReference type="STRING" id="1121884.SAMN02745131_02975"/>
<dbReference type="InterPro" id="IPR000944">
    <property type="entry name" value="Tscrpt_reg_Rrf2"/>
</dbReference>
<dbReference type="Gene3D" id="1.10.10.10">
    <property type="entry name" value="Winged helix-like DNA-binding domain superfamily/Winged helix DNA-binding domain"/>
    <property type="match status" value="1"/>
</dbReference>